<comment type="caution">
    <text evidence="1">The sequence shown here is derived from an EMBL/GenBank/DDBJ whole genome shotgun (WGS) entry which is preliminary data.</text>
</comment>
<gene>
    <name evidence="1" type="ORF">EWM57_13750</name>
</gene>
<reference evidence="1 2" key="1">
    <citation type="submission" date="2019-02" db="EMBL/GenBank/DDBJ databases">
        <title>Bacterial novel species isolated from soil.</title>
        <authorList>
            <person name="Jung H.-Y."/>
        </authorList>
    </citation>
    <scope>NUCLEOTIDE SEQUENCE [LARGE SCALE GENOMIC DNA]</scope>
    <source>
        <strain evidence="1 2">1-3-3-3</strain>
    </source>
</reference>
<accession>A0A4Q5LA37</accession>
<dbReference type="RefSeq" id="WP_129921734.1">
    <property type="nucleotide sequence ID" value="NZ_SEWE01000029.1"/>
</dbReference>
<dbReference type="Proteomes" id="UP000294155">
    <property type="component" value="Unassembled WGS sequence"/>
</dbReference>
<sequence>MNLRVFKKLPMGQQADCLACHGDFLAERREDSFCLQLFALGDFYAEVWRVLDEEKILFIHLFQQPSGLAEYLASIQLPEVF</sequence>
<protein>
    <submittedName>
        <fullName evidence="1">Uncharacterized protein</fullName>
    </submittedName>
</protein>
<dbReference type="OrthoDB" id="798498at2"/>
<evidence type="ECO:0000313" key="2">
    <source>
        <dbReference type="Proteomes" id="UP000294155"/>
    </source>
</evidence>
<dbReference type="AlphaFoldDB" id="A0A4Q5LA37"/>
<keyword evidence="2" id="KW-1185">Reference proteome</keyword>
<proteinExistence type="predicted"/>
<organism evidence="1 2">
    <name type="scientific">Hymenobacter persicinus</name>
    <dbReference type="NCBI Taxonomy" id="2025506"/>
    <lineage>
        <taxon>Bacteria</taxon>
        <taxon>Pseudomonadati</taxon>
        <taxon>Bacteroidota</taxon>
        <taxon>Cytophagia</taxon>
        <taxon>Cytophagales</taxon>
        <taxon>Hymenobacteraceae</taxon>
        <taxon>Hymenobacter</taxon>
    </lineage>
</organism>
<evidence type="ECO:0000313" key="1">
    <source>
        <dbReference type="EMBL" id="RYU78465.1"/>
    </source>
</evidence>
<dbReference type="EMBL" id="SEWE01000029">
    <property type="protein sequence ID" value="RYU78465.1"/>
    <property type="molecule type" value="Genomic_DNA"/>
</dbReference>
<name>A0A4Q5LA37_9BACT</name>